<comment type="caution">
    <text evidence="2">The sequence shown here is derived from an EMBL/GenBank/DDBJ whole genome shotgun (WGS) entry which is preliminary data.</text>
</comment>
<reference evidence="2 3" key="1">
    <citation type="submission" date="2019-12" db="EMBL/GenBank/DDBJ databases">
        <title>Chromosome-level assembly of the Caenorhabditis remanei genome.</title>
        <authorList>
            <person name="Teterina A.A."/>
            <person name="Willis J.H."/>
            <person name="Phillips P.C."/>
        </authorList>
    </citation>
    <scope>NUCLEOTIDE SEQUENCE [LARGE SCALE GENOMIC DNA]</scope>
    <source>
        <strain evidence="2 3">PX506</strain>
        <tissue evidence="2">Whole organism</tissue>
    </source>
</reference>
<evidence type="ECO:0000256" key="1">
    <source>
        <dbReference type="SAM" id="MobiDB-lite"/>
    </source>
</evidence>
<feature type="region of interest" description="Disordered" evidence="1">
    <location>
        <begin position="379"/>
        <end position="414"/>
    </location>
</feature>
<feature type="compositionally biased region" description="Basic and acidic residues" evidence="1">
    <location>
        <begin position="218"/>
        <end position="239"/>
    </location>
</feature>
<gene>
    <name evidence="2" type="ORF">GCK72_021523</name>
</gene>
<dbReference type="Proteomes" id="UP000483820">
    <property type="component" value="Chromosome V"/>
</dbReference>
<organism evidence="2 3">
    <name type="scientific">Caenorhabditis remanei</name>
    <name type="common">Caenorhabditis vulgaris</name>
    <dbReference type="NCBI Taxonomy" id="31234"/>
    <lineage>
        <taxon>Eukaryota</taxon>
        <taxon>Metazoa</taxon>
        <taxon>Ecdysozoa</taxon>
        <taxon>Nematoda</taxon>
        <taxon>Chromadorea</taxon>
        <taxon>Rhabditida</taxon>
        <taxon>Rhabditina</taxon>
        <taxon>Rhabditomorpha</taxon>
        <taxon>Rhabditoidea</taxon>
        <taxon>Rhabditidae</taxon>
        <taxon>Peloderinae</taxon>
        <taxon>Caenorhabditis</taxon>
    </lineage>
</organism>
<evidence type="ECO:0000313" key="3">
    <source>
        <dbReference type="Proteomes" id="UP000483820"/>
    </source>
</evidence>
<name>A0A6A5GIE1_CAERE</name>
<dbReference type="AlphaFoldDB" id="A0A6A5GIE1"/>
<evidence type="ECO:0000313" key="2">
    <source>
        <dbReference type="EMBL" id="KAF1754957.1"/>
    </source>
</evidence>
<dbReference type="RefSeq" id="XP_053583238.1">
    <property type="nucleotide sequence ID" value="XM_053734325.1"/>
</dbReference>
<protein>
    <submittedName>
        <fullName evidence="2">Uncharacterized protein</fullName>
    </submittedName>
</protein>
<dbReference type="EMBL" id="WUAV01000005">
    <property type="protein sequence ID" value="KAF1754957.1"/>
    <property type="molecule type" value="Genomic_DNA"/>
</dbReference>
<accession>A0A6A5GIE1</accession>
<dbReference type="KEGG" id="crq:GCK72_021523"/>
<feature type="region of interest" description="Disordered" evidence="1">
    <location>
        <begin position="214"/>
        <end position="239"/>
    </location>
</feature>
<feature type="compositionally biased region" description="Low complexity" evidence="1">
    <location>
        <begin position="405"/>
        <end position="414"/>
    </location>
</feature>
<sequence>MEGTLQLDSTVTPAFCSIPSCHSLLPPDSTAFHLPSTGMLVCCVCYKLYLKNEYERVVAAERGAVNKKSECSLPLPEACKSSVGNNSAAVFDLEEDSMEVESPVEQWSMSTAETQICPIPNLSNTRLQCSEEYDSIPPYQYQESNVLCNNDVYQIPSYQSEINFNSSNVDFSENSAEILTYTTLESASSSTCPLEIPITENPGINCQEESIAHPAGEQQKEAQSDKNSETQEPQKENIQKGEKCANNVCKQTLIMEKIYVHPVTKEKICKICYNYYKRNGRDREVIITCRREKLETHCSNTFCKQALVPRNIRYHSITKEKICSACFDYYKRNGRDREVIRTYKKREKHETNSCYHYFKRTGRDREVVAGKVKKFKRDEYKNESDTTPISSDDSSIEESSESDYESVSSEMDCK</sequence>
<proteinExistence type="predicted"/>
<dbReference type="CTD" id="78777267"/>
<feature type="compositionally biased region" description="Acidic residues" evidence="1">
    <location>
        <begin position="394"/>
        <end position="404"/>
    </location>
</feature>
<dbReference type="GeneID" id="78777267"/>